<keyword evidence="1" id="KW-0812">Transmembrane</keyword>
<name>A0A427AU03_ENSVE</name>
<evidence type="ECO:0000313" key="2">
    <source>
        <dbReference type="EMBL" id="RRT79749.1"/>
    </source>
</evidence>
<evidence type="ECO:0000313" key="3">
    <source>
        <dbReference type="Proteomes" id="UP000287651"/>
    </source>
</evidence>
<evidence type="ECO:0000256" key="1">
    <source>
        <dbReference type="SAM" id="Phobius"/>
    </source>
</evidence>
<reference evidence="2 3" key="1">
    <citation type="journal article" date="2014" name="Agronomy (Basel)">
        <title>A Draft Genome Sequence for Ensete ventricosum, the Drought-Tolerant Tree Against Hunger.</title>
        <authorList>
            <person name="Harrison J."/>
            <person name="Moore K.A."/>
            <person name="Paszkiewicz K."/>
            <person name="Jones T."/>
            <person name="Grant M."/>
            <person name="Ambacheew D."/>
            <person name="Muzemil S."/>
            <person name="Studholme D.J."/>
        </authorList>
    </citation>
    <scope>NUCLEOTIDE SEQUENCE [LARGE SCALE GENOMIC DNA]</scope>
</reference>
<feature type="transmembrane region" description="Helical" evidence="1">
    <location>
        <begin position="12"/>
        <end position="36"/>
    </location>
</feature>
<sequence length="149" mass="15840">MALVLLRFVFWAIGSLASLASFVVFRGAALLIVALVQLFKMPRQASNETAEFAGGLIRSATERVMELARDAAVSLTSSLFEALASAAAGSLQLTTSAVAELVEKTRGRLAEMSEVPPQVLEGASEMVAKIVDGLWNSYNDAVGYIMDNV</sequence>
<dbReference type="EMBL" id="AMZH03001321">
    <property type="protein sequence ID" value="RRT79749.1"/>
    <property type="molecule type" value="Genomic_DNA"/>
</dbReference>
<comment type="caution">
    <text evidence="2">The sequence shown here is derived from an EMBL/GenBank/DDBJ whole genome shotgun (WGS) entry which is preliminary data.</text>
</comment>
<dbReference type="AlphaFoldDB" id="A0A427AU03"/>
<keyword evidence="1" id="KW-0472">Membrane</keyword>
<organism evidence="2 3">
    <name type="scientific">Ensete ventricosum</name>
    <name type="common">Abyssinian banana</name>
    <name type="synonym">Musa ensete</name>
    <dbReference type="NCBI Taxonomy" id="4639"/>
    <lineage>
        <taxon>Eukaryota</taxon>
        <taxon>Viridiplantae</taxon>
        <taxon>Streptophyta</taxon>
        <taxon>Embryophyta</taxon>
        <taxon>Tracheophyta</taxon>
        <taxon>Spermatophyta</taxon>
        <taxon>Magnoliopsida</taxon>
        <taxon>Liliopsida</taxon>
        <taxon>Zingiberales</taxon>
        <taxon>Musaceae</taxon>
        <taxon>Ensete</taxon>
    </lineage>
</organism>
<proteinExistence type="predicted"/>
<protein>
    <submittedName>
        <fullName evidence="2">Uncharacterized protein</fullName>
    </submittedName>
</protein>
<keyword evidence="1" id="KW-1133">Transmembrane helix</keyword>
<accession>A0A427AU03</accession>
<dbReference type="Proteomes" id="UP000287651">
    <property type="component" value="Unassembled WGS sequence"/>
</dbReference>
<gene>
    <name evidence="2" type="ORF">B296_00014216</name>
</gene>